<name>A0A8I1KHN4_9HYPH</name>
<dbReference type="PANTHER" id="PTHR47814">
    <property type="entry name" value="PEPTIDYL-TRNA HYDROLASE ARFB"/>
    <property type="match status" value="1"/>
</dbReference>
<dbReference type="PANTHER" id="PTHR47814:SF1">
    <property type="entry name" value="PEPTIDYL-TRNA HYDROLASE ARFB"/>
    <property type="match status" value="1"/>
</dbReference>
<keyword evidence="3" id="KW-0378">Hydrolase</keyword>
<dbReference type="EC" id="3.1.1.29" evidence="3"/>
<dbReference type="GO" id="GO:0072344">
    <property type="term" value="P:rescue of stalled ribosome"/>
    <property type="evidence" value="ECO:0007669"/>
    <property type="project" value="TreeGrafter"/>
</dbReference>
<protein>
    <submittedName>
        <fullName evidence="3">Aminoacyl-tRNA hydrolase</fullName>
        <ecNumber evidence="3">3.1.1.29</ecNumber>
    </submittedName>
</protein>
<gene>
    <name evidence="3" type="primary">arfB</name>
    <name evidence="3" type="ORF">JDN41_10005</name>
</gene>
<dbReference type="Proteomes" id="UP000623250">
    <property type="component" value="Unassembled WGS sequence"/>
</dbReference>
<dbReference type="GO" id="GO:0004045">
    <property type="term" value="F:peptidyl-tRNA hydrolase activity"/>
    <property type="evidence" value="ECO:0007669"/>
    <property type="project" value="UniProtKB-EC"/>
</dbReference>
<dbReference type="NCBIfam" id="NF006718">
    <property type="entry name" value="PRK09256.1"/>
    <property type="match status" value="1"/>
</dbReference>
<evidence type="ECO:0000313" key="3">
    <source>
        <dbReference type="EMBL" id="MBJ7543895.1"/>
    </source>
</evidence>
<dbReference type="GO" id="GO:0043022">
    <property type="term" value="F:ribosome binding"/>
    <property type="evidence" value="ECO:0007669"/>
    <property type="project" value="TreeGrafter"/>
</dbReference>
<sequence>MIAITDRIDLDEGEIAVTFIRASGPGGQNVNKVSTAAQLRFDARRSPSLPEAVRFRLERIAGSRLTKDGEIVLTGGSYRTQEANRKDVVDRLVRMIRQAAIERPVRRPTRPTFGSKQRRLAGKSKRSDVKRQRQAPGTSD</sequence>
<comment type="caution">
    <text evidence="3">The sequence shown here is derived from an EMBL/GenBank/DDBJ whole genome shotgun (WGS) entry which is preliminary data.</text>
</comment>
<reference evidence="3 4" key="1">
    <citation type="submission" date="2020-12" db="EMBL/GenBank/DDBJ databases">
        <title>Revised draft genomes of Rhodomicrobium vannielii ATCC 17100 and Rhodomicrobium udaipurense JA643.</title>
        <authorList>
            <person name="Conners E.M."/>
            <person name="Davenport E.J."/>
            <person name="Bose A."/>
        </authorList>
    </citation>
    <scope>NUCLEOTIDE SEQUENCE [LARGE SCALE GENOMIC DNA]</scope>
    <source>
        <strain evidence="3 4">JA643</strain>
    </source>
</reference>
<feature type="domain" description="Prokaryotic-type class I peptide chain release factors" evidence="2">
    <location>
        <begin position="8"/>
        <end position="133"/>
    </location>
</feature>
<evidence type="ECO:0000259" key="2">
    <source>
        <dbReference type="Pfam" id="PF00472"/>
    </source>
</evidence>
<organism evidence="3 4">
    <name type="scientific">Rhodomicrobium udaipurense</name>
    <dbReference type="NCBI Taxonomy" id="1202716"/>
    <lineage>
        <taxon>Bacteria</taxon>
        <taxon>Pseudomonadati</taxon>
        <taxon>Pseudomonadota</taxon>
        <taxon>Alphaproteobacteria</taxon>
        <taxon>Hyphomicrobiales</taxon>
        <taxon>Hyphomicrobiaceae</taxon>
        <taxon>Rhodomicrobium</taxon>
    </lineage>
</organism>
<dbReference type="Gene3D" id="3.30.160.20">
    <property type="match status" value="1"/>
</dbReference>
<dbReference type="SUPFAM" id="SSF110916">
    <property type="entry name" value="Peptidyl-tRNA hydrolase domain-like"/>
    <property type="match status" value="1"/>
</dbReference>
<dbReference type="GO" id="GO:0003747">
    <property type="term" value="F:translation release factor activity"/>
    <property type="evidence" value="ECO:0007669"/>
    <property type="project" value="InterPro"/>
</dbReference>
<feature type="region of interest" description="Disordered" evidence="1">
    <location>
        <begin position="102"/>
        <end position="140"/>
    </location>
</feature>
<dbReference type="InterPro" id="IPR000352">
    <property type="entry name" value="Pep_chain_release_fac_I"/>
</dbReference>
<dbReference type="AlphaFoldDB" id="A0A8I1KHN4"/>
<dbReference type="Pfam" id="PF00472">
    <property type="entry name" value="RF-1"/>
    <property type="match status" value="1"/>
</dbReference>
<dbReference type="EMBL" id="JAEMUK010000019">
    <property type="protein sequence ID" value="MBJ7543895.1"/>
    <property type="molecule type" value="Genomic_DNA"/>
</dbReference>
<evidence type="ECO:0000313" key="4">
    <source>
        <dbReference type="Proteomes" id="UP000623250"/>
    </source>
</evidence>
<proteinExistence type="predicted"/>
<accession>A0A8I1KHN4</accession>
<keyword evidence="4" id="KW-1185">Reference proteome</keyword>
<evidence type="ECO:0000256" key="1">
    <source>
        <dbReference type="SAM" id="MobiDB-lite"/>
    </source>
</evidence>
<dbReference type="RefSeq" id="WP_037237027.1">
    <property type="nucleotide sequence ID" value="NZ_JAEMUK010000019.1"/>
</dbReference>